<dbReference type="InterPro" id="IPR036097">
    <property type="entry name" value="HisK_dim/P_sf"/>
</dbReference>
<feature type="domain" description="PAS" evidence="8">
    <location>
        <begin position="143"/>
        <end position="200"/>
    </location>
</feature>
<dbReference type="PANTHER" id="PTHR43065:SF49">
    <property type="entry name" value="HISTIDINE KINASE"/>
    <property type="match status" value="1"/>
</dbReference>
<dbReference type="EMBL" id="FWFV01000007">
    <property type="protein sequence ID" value="SLN53003.1"/>
    <property type="molecule type" value="Genomic_DNA"/>
</dbReference>
<proteinExistence type="predicted"/>
<dbReference type="InterPro" id="IPR036890">
    <property type="entry name" value="HATPase_C_sf"/>
</dbReference>
<dbReference type="Pfam" id="PF02518">
    <property type="entry name" value="HATPase_c"/>
    <property type="match status" value="1"/>
</dbReference>
<comment type="catalytic activity">
    <reaction evidence="1">
        <text>ATP + protein L-histidine = ADP + protein N-phospho-L-histidine.</text>
        <dbReference type="EC" id="2.7.13.3"/>
    </reaction>
</comment>
<dbReference type="PROSITE" id="PS50109">
    <property type="entry name" value="HIS_KIN"/>
    <property type="match status" value="1"/>
</dbReference>
<dbReference type="Gene3D" id="1.10.287.130">
    <property type="match status" value="1"/>
</dbReference>
<accession>A0A1Y5T386</accession>
<evidence type="ECO:0000256" key="5">
    <source>
        <dbReference type="SAM" id="Coils"/>
    </source>
</evidence>
<dbReference type="InterPro" id="IPR011006">
    <property type="entry name" value="CheY-like_superfamily"/>
</dbReference>
<dbReference type="InterPro" id="IPR001789">
    <property type="entry name" value="Sig_transdc_resp-reg_receiver"/>
</dbReference>
<feature type="coiled-coil region" evidence="5">
    <location>
        <begin position="254"/>
        <end position="281"/>
    </location>
</feature>
<dbReference type="Proteomes" id="UP000193870">
    <property type="component" value="Unassembled WGS sequence"/>
</dbReference>
<dbReference type="SUPFAM" id="SSF52172">
    <property type="entry name" value="CheY-like"/>
    <property type="match status" value="1"/>
</dbReference>
<evidence type="ECO:0000256" key="1">
    <source>
        <dbReference type="ARBA" id="ARBA00000085"/>
    </source>
</evidence>
<dbReference type="Gene3D" id="3.30.565.10">
    <property type="entry name" value="Histidine kinase-like ATPase, C-terminal domain"/>
    <property type="match status" value="1"/>
</dbReference>
<feature type="domain" description="Response regulatory" evidence="7">
    <location>
        <begin position="534"/>
        <end position="644"/>
    </location>
</feature>
<reference evidence="10 11" key="1">
    <citation type="submission" date="2017-03" db="EMBL/GenBank/DDBJ databases">
        <authorList>
            <person name="Afonso C.L."/>
            <person name="Miller P.J."/>
            <person name="Scott M.A."/>
            <person name="Spackman E."/>
            <person name="Goraichik I."/>
            <person name="Dimitrov K.M."/>
            <person name="Suarez D.L."/>
            <person name="Swayne D.E."/>
        </authorList>
    </citation>
    <scope>NUCLEOTIDE SEQUENCE [LARGE SCALE GENOMIC DNA]</scope>
    <source>
        <strain evidence="10 11">CECT 7066</strain>
    </source>
</reference>
<dbReference type="SMART" id="SM00388">
    <property type="entry name" value="HisKA"/>
    <property type="match status" value="1"/>
</dbReference>
<dbReference type="InterPro" id="IPR004358">
    <property type="entry name" value="Sig_transdc_His_kin-like_C"/>
</dbReference>
<sequence>MRETEENSLAHQVSDDDRYRLLLESITDYAIYMLDPGGHVSSWNPGAQRFKGYDAAEILGEHFSRFYTQDDKDSGLPERALRTADAEGRFENEGWRVRKDGSHFWAHVVIDPIRSPSGDLLGFAKITRDLTERRATEEALRKSQEQFRLLVQGVTDYAIYMLDPTGHVASWNAGARRIKGYAPAEIIGQHFSRFYTEEDRHDGLPSRALATAEREGRFEHEGWRVRRDGTRFWASVVVDPIRDDDGHLIGFAKVTRDITEKREAQRALEETQEELLQARKMEALGQLAGGIAHDFNNLLMAISSSLELLQNRLPDESRVTRLLENAVQGVHRGATLTSRLLAFSRRQPLEPQAVDLPALIRGAGDLLRLSLGSDISVETQAPLSVPQAMVDPTQLELALLNVAANARDAMPQGGTLTITLSSEEVSDGQVTGLKGGAYVRLSVSDTGEGMDEETLGRAADPFFTTKGPGKGTGLGLSLVHGLLEDSGGRLVLSSRKGEGTTAELWLPAAQSQRLSKAGPAAGAESETGDGKTVTVLAVDDDALILMNTALMLEDLGYCVIEASGGAEALKVLEKQHVDLLITDQNMPRMVGTELVKAARQIRPDLPVILATGYADLDEASELRLPKLDKPFGFNELRSVVRDTLGQ</sequence>
<keyword evidence="5" id="KW-0175">Coiled coil</keyword>
<evidence type="ECO:0000313" key="10">
    <source>
        <dbReference type="EMBL" id="SLN53003.1"/>
    </source>
</evidence>
<keyword evidence="3 4" id="KW-0597">Phosphoprotein</keyword>
<feature type="domain" description="PAC" evidence="9">
    <location>
        <begin position="218"/>
        <end position="270"/>
    </location>
</feature>
<name>A0A1Y5T386_9RHOB</name>
<dbReference type="InterPro" id="IPR000014">
    <property type="entry name" value="PAS"/>
</dbReference>
<dbReference type="Gene3D" id="3.30.450.20">
    <property type="entry name" value="PAS domain"/>
    <property type="match status" value="2"/>
</dbReference>
<dbReference type="STRING" id="315423.SAMN04488020_1074"/>
<dbReference type="GO" id="GO:0000155">
    <property type="term" value="F:phosphorelay sensor kinase activity"/>
    <property type="evidence" value="ECO:0007669"/>
    <property type="project" value="InterPro"/>
</dbReference>
<dbReference type="InterPro" id="IPR001610">
    <property type="entry name" value="PAC"/>
</dbReference>
<dbReference type="Pfam" id="PF13426">
    <property type="entry name" value="PAS_9"/>
    <property type="match status" value="2"/>
</dbReference>
<evidence type="ECO:0000256" key="4">
    <source>
        <dbReference type="PROSITE-ProRule" id="PRU00169"/>
    </source>
</evidence>
<dbReference type="PROSITE" id="PS50113">
    <property type="entry name" value="PAC"/>
    <property type="match status" value="2"/>
</dbReference>
<feature type="modified residue" description="4-aspartylphosphate" evidence="4">
    <location>
        <position position="583"/>
    </location>
</feature>
<dbReference type="SMART" id="SM00086">
    <property type="entry name" value="PAC"/>
    <property type="match status" value="2"/>
</dbReference>
<dbReference type="SMART" id="SM00448">
    <property type="entry name" value="REC"/>
    <property type="match status" value="1"/>
</dbReference>
<protein>
    <recommendedName>
        <fullName evidence="2">histidine kinase</fullName>
        <ecNumber evidence="2">2.7.13.3</ecNumber>
    </recommendedName>
</protein>
<dbReference type="OrthoDB" id="9796100at2"/>
<dbReference type="Pfam" id="PF00512">
    <property type="entry name" value="HisKA"/>
    <property type="match status" value="1"/>
</dbReference>
<evidence type="ECO:0000256" key="3">
    <source>
        <dbReference type="ARBA" id="ARBA00022553"/>
    </source>
</evidence>
<feature type="domain" description="PAC" evidence="9">
    <location>
        <begin position="84"/>
        <end position="142"/>
    </location>
</feature>
<evidence type="ECO:0000259" key="7">
    <source>
        <dbReference type="PROSITE" id="PS50110"/>
    </source>
</evidence>
<dbReference type="PROSITE" id="PS50110">
    <property type="entry name" value="RESPONSE_REGULATORY"/>
    <property type="match status" value="1"/>
</dbReference>
<dbReference type="PRINTS" id="PR00344">
    <property type="entry name" value="BCTRLSENSOR"/>
</dbReference>
<dbReference type="InterPro" id="IPR003594">
    <property type="entry name" value="HATPase_dom"/>
</dbReference>
<dbReference type="SMART" id="SM00387">
    <property type="entry name" value="HATPase_c"/>
    <property type="match status" value="1"/>
</dbReference>
<organism evidence="10 11">
    <name type="scientific">Palleronia marisminoris</name>
    <dbReference type="NCBI Taxonomy" id="315423"/>
    <lineage>
        <taxon>Bacteria</taxon>
        <taxon>Pseudomonadati</taxon>
        <taxon>Pseudomonadota</taxon>
        <taxon>Alphaproteobacteria</taxon>
        <taxon>Rhodobacterales</taxon>
        <taxon>Roseobacteraceae</taxon>
        <taxon>Palleronia</taxon>
    </lineage>
</organism>
<evidence type="ECO:0000259" key="9">
    <source>
        <dbReference type="PROSITE" id="PS50113"/>
    </source>
</evidence>
<evidence type="ECO:0000259" key="6">
    <source>
        <dbReference type="PROSITE" id="PS50109"/>
    </source>
</evidence>
<keyword evidence="11" id="KW-1185">Reference proteome</keyword>
<dbReference type="PROSITE" id="PS50112">
    <property type="entry name" value="PAS"/>
    <property type="match status" value="2"/>
</dbReference>
<dbReference type="Gene3D" id="3.40.50.2300">
    <property type="match status" value="1"/>
</dbReference>
<dbReference type="InterPro" id="IPR005467">
    <property type="entry name" value="His_kinase_dom"/>
</dbReference>
<dbReference type="NCBIfam" id="TIGR00229">
    <property type="entry name" value="sensory_box"/>
    <property type="match status" value="2"/>
</dbReference>
<dbReference type="SMART" id="SM00091">
    <property type="entry name" value="PAS"/>
    <property type="match status" value="2"/>
</dbReference>
<dbReference type="CDD" id="cd00082">
    <property type="entry name" value="HisKA"/>
    <property type="match status" value="1"/>
</dbReference>
<dbReference type="AlphaFoldDB" id="A0A1Y5T386"/>
<dbReference type="EC" id="2.7.13.3" evidence="2"/>
<dbReference type="InterPro" id="IPR035965">
    <property type="entry name" value="PAS-like_dom_sf"/>
</dbReference>
<feature type="domain" description="Histidine kinase" evidence="6">
    <location>
        <begin position="290"/>
        <end position="510"/>
    </location>
</feature>
<dbReference type="Pfam" id="PF00072">
    <property type="entry name" value="Response_reg"/>
    <property type="match status" value="1"/>
</dbReference>
<evidence type="ECO:0000259" key="8">
    <source>
        <dbReference type="PROSITE" id="PS50112"/>
    </source>
</evidence>
<dbReference type="InterPro" id="IPR003661">
    <property type="entry name" value="HisK_dim/P_dom"/>
</dbReference>
<dbReference type="SUPFAM" id="SSF55874">
    <property type="entry name" value="ATPase domain of HSP90 chaperone/DNA topoisomerase II/histidine kinase"/>
    <property type="match status" value="1"/>
</dbReference>
<evidence type="ECO:0000256" key="2">
    <source>
        <dbReference type="ARBA" id="ARBA00012438"/>
    </source>
</evidence>
<dbReference type="SUPFAM" id="SSF55785">
    <property type="entry name" value="PYP-like sensor domain (PAS domain)"/>
    <property type="match status" value="2"/>
</dbReference>
<dbReference type="PANTHER" id="PTHR43065">
    <property type="entry name" value="SENSOR HISTIDINE KINASE"/>
    <property type="match status" value="1"/>
</dbReference>
<dbReference type="InterPro" id="IPR000700">
    <property type="entry name" value="PAS-assoc_C"/>
</dbReference>
<dbReference type="SUPFAM" id="SSF47384">
    <property type="entry name" value="Homodimeric domain of signal transducing histidine kinase"/>
    <property type="match status" value="1"/>
</dbReference>
<evidence type="ECO:0000313" key="11">
    <source>
        <dbReference type="Proteomes" id="UP000193870"/>
    </source>
</evidence>
<dbReference type="CDD" id="cd00130">
    <property type="entry name" value="PAS"/>
    <property type="match status" value="2"/>
</dbReference>
<gene>
    <name evidence="10" type="ORF">PAM7066_02476</name>
</gene>
<feature type="domain" description="PAS" evidence="8">
    <location>
        <begin position="15"/>
        <end position="73"/>
    </location>
</feature>